<evidence type="ECO:0000259" key="3">
    <source>
        <dbReference type="Pfam" id="PF16344"/>
    </source>
</evidence>
<gene>
    <name evidence="4" type="ORF">HQ865_01945</name>
</gene>
<dbReference type="Gene3D" id="3.55.50.30">
    <property type="match status" value="1"/>
</dbReference>
<dbReference type="Proteomes" id="UP000505355">
    <property type="component" value="Chromosome"/>
</dbReference>
<organism evidence="4 5">
    <name type="scientific">Mucilaginibacter mali</name>
    <dbReference type="NCBI Taxonomy" id="2740462"/>
    <lineage>
        <taxon>Bacteria</taxon>
        <taxon>Pseudomonadati</taxon>
        <taxon>Bacteroidota</taxon>
        <taxon>Sphingobacteriia</taxon>
        <taxon>Sphingobacteriales</taxon>
        <taxon>Sphingobacteriaceae</taxon>
        <taxon>Mucilaginibacter</taxon>
    </lineage>
</organism>
<dbReference type="Gene3D" id="2.60.120.1440">
    <property type="match status" value="1"/>
</dbReference>
<dbReference type="AlphaFoldDB" id="A0A7D4Q0X1"/>
<reference evidence="4 5" key="1">
    <citation type="submission" date="2020-05" db="EMBL/GenBank/DDBJ databases">
        <title>Mucilaginibacter mali sp. nov.</title>
        <authorList>
            <person name="Kim H.S."/>
            <person name="Lee K.C."/>
            <person name="Suh M.K."/>
            <person name="Kim J.-S."/>
            <person name="Han K.-I."/>
            <person name="Eom M.K."/>
            <person name="Shin Y.K."/>
            <person name="Lee J.-S."/>
        </authorList>
    </citation>
    <scope>NUCLEOTIDE SEQUENCE [LARGE SCALE GENOMIC DNA]</scope>
    <source>
        <strain evidence="4 5">G2-14</strain>
    </source>
</reference>
<evidence type="ECO:0000256" key="1">
    <source>
        <dbReference type="SAM" id="Phobius"/>
    </source>
</evidence>
<keyword evidence="1" id="KW-0472">Membrane</keyword>
<sequence>MENHQLKEIFSRYLENRCTAGEVETLIGYFNTDNEAYLRLLIEQELESPEPDLNDEHLYTLTAEAFENIRQQIGKNNKPAEIRHINIPNHKKQRLWPRIAVAASLLLILSVTAYFITHQQQPNSKPNLVAKRLPQHDIAPGGNKAVLILANGQQINLTNAKNGRLAKEANMLINKTADGKVVYQSDKQNKAATELAYNTLKTPRGGKYDLTLADGTRVWLNAASSITYPSAFNGPDRQVEITGEAYFEVVHNAAKPFRVKVAGQTIEDLGTHFNINAYADEPAIKTTLLEGSIRVSNSTGNLVLKPGQQAVIKADQNITIDAGADMEEAIAWHQGLFKFNEASTEMVMRQLSRWYDVDVSYEGKIPPRQFSGKIYRNASALKVSDILSYKQIHFRLEGRKIIVMP</sequence>
<evidence type="ECO:0000313" key="4">
    <source>
        <dbReference type="EMBL" id="QKJ28567.1"/>
    </source>
</evidence>
<feature type="transmembrane region" description="Helical" evidence="1">
    <location>
        <begin position="95"/>
        <end position="116"/>
    </location>
</feature>
<evidence type="ECO:0000259" key="2">
    <source>
        <dbReference type="Pfam" id="PF04773"/>
    </source>
</evidence>
<dbReference type="RefSeq" id="WP_173413269.1">
    <property type="nucleotide sequence ID" value="NZ_CP054139.1"/>
</dbReference>
<feature type="domain" description="Protein FecR C-terminal" evidence="3">
    <location>
        <begin position="337"/>
        <end position="403"/>
    </location>
</feature>
<name>A0A7D4Q0X1_9SPHI</name>
<proteinExistence type="predicted"/>
<dbReference type="InterPro" id="IPR012373">
    <property type="entry name" value="Ferrdict_sens_TM"/>
</dbReference>
<accession>A0A7D4Q0X1</accession>
<protein>
    <submittedName>
        <fullName evidence="4">FecR domain-containing protein</fullName>
    </submittedName>
</protein>
<dbReference type="GO" id="GO:0016989">
    <property type="term" value="F:sigma factor antagonist activity"/>
    <property type="evidence" value="ECO:0007669"/>
    <property type="project" value="TreeGrafter"/>
</dbReference>
<dbReference type="EMBL" id="CP054139">
    <property type="protein sequence ID" value="QKJ28567.1"/>
    <property type="molecule type" value="Genomic_DNA"/>
</dbReference>
<feature type="domain" description="FecR protein" evidence="2">
    <location>
        <begin position="199"/>
        <end position="294"/>
    </location>
</feature>
<evidence type="ECO:0000313" key="5">
    <source>
        <dbReference type="Proteomes" id="UP000505355"/>
    </source>
</evidence>
<keyword evidence="5" id="KW-1185">Reference proteome</keyword>
<dbReference type="KEGG" id="mmab:HQ865_01945"/>
<keyword evidence="1" id="KW-1133">Transmembrane helix</keyword>
<dbReference type="Pfam" id="PF16344">
    <property type="entry name" value="FecR_C"/>
    <property type="match status" value="1"/>
</dbReference>
<dbReference type="InterPro" id="IPR032508">
    <property type="entry name" value="FecR_C"/>
</dbReference>
<dbReference type="PANTHER" id="PTHR30273:SF2">
    <property type="entry name" value="PROTEIN FECR"/>
    <property type="match status" value="1"/>
</dbReference>
<dbReference type="PANTHER" id="PTHR30273">
    <property type="entry name" value="PERIPLASMIC SIGNAL SENSOR AND SIGMA FACTOR ACTIVATOR FECR-RELATED"/>
    <property type="match status" value="1"/>
</dbReference>
<dbReference type="InterPro" id="IPR006860">
    <property type="entry name" value="FecR"/>
</dbReference>
<dbReference type="Pfam" id="PF04773">
    <property type="entry name" value="FecR"/>
    <property type="match status" value="1"/>
</dbReference>
<keyword evidence="1" id="KW-0812">Transmembrane</keyword>